<protein>
    <submittedName>
        <fullName evidence="2">Predicted metal-dependent hydrolase, TIM-barrel fold</fullName>
    </submittedName>
</protein>
<dbReference type="InterPro" id="IPR032466">
    <property type="entry name" value="Metal_Hydrolase"/>
</dbReference>
<proteinExistence type="predicted"/>
<evidence type="ECO:0000313" key="3">
    <source>
        <dbReference type="Proteomes" id="UP000198900"/>
    </source>
</evidence>
<dbReference type="Proteomes" id="UP000198900">
    <property type="component" value="Unassembled WGS sequence"/>
</dbReference>
<comment type="caution">
    <text evidence="2">The sequence shown here is derived from an EMBL/GenBank/DDBJ whole genome shotgun (WGS) entry which is preliminary data.</text>
</comment>
<evidence type="ECO:0000259" key="1">
    <source>
        <dbReference type="Pfam" id="PF04909"/>
    </source>
</evidence>
<dbReference type="AlphaFoldDB" id="A0A7Z7BD30"/>
<gene>
    <name evidence="2" type="ORF">SAMN04487926_11664</name>
</gene>
<evidence type="ECO:0000313" key="2">
    <source>
        <dbReference type="EMBL" id="SDI39628.1"/>
    </source>
</evidence>
<dbReference type="InterPro" id="IPR052358">
    <property type="entry name" value="Aro_Compnd_Degr_Hydrolases"/>
</dbReference>
<dbReference type="GO" id="GO:0016787">
    <property type="term" value="F:hydrolase activity"/>
    <property type="evidence" value="ECO:0007669"/>
    <property type="project" value="UniProtKB-KW"/>
</dbReference>
<dbReference type="RefSeq" id="WP_091782890.1">
    <property type="nucleotide sequence ID" value="NZ_FNDI01000016.1"/>
</dbReference>
<dbReference type="EMBL" id="FNDI01000016">
    <property type="protein sequence ID" value="SDI39628.1"/>
    <property type="molecule type" value="Genomic_DNA"/>
</dbReference>
<reference evidence="2" key="1">
    <citation type="submission" date="2016-10" db="EMBL/GenBank/DDBJ databases">
        <authorList>
            <person name="Varghese N."/>
            <person name="Submissions S."/>
        </authorList>
    </citation>
    <scope>NUCLEOTIDE SEQUENCE [LARGE SCALE GENOMIC DNA]</scope>
    <source>
        <strain evidence="2">YR281</strain>
    </source>
</reference>
<feature type="domain" description="Amidohydrolase-related" evidence="1">
    <location>
        <begin position="24"/>
        <end position="291"/>
    </location>
</feature>
<sequence length="303" mass="33464">MIETTGSDALEQQAAQRLSQIALIDAHAHVFERGLPLARQRRYAPDYDAPLDVYLEQLDTYNVSRGVLVQPSFLGTDCDYLLAALRRAPERLRGVAVVEPDCGLDALTMMARAGVVGVRLNLIGLPDLPIETSLTLETLAHVRQLGWHVEVHAEAARLERIVLPLLDKGLNVVVDHFGRPDPALGVDDEGFRRLLDLASTGQVWVKISAAYRNWSFAEGGHSTPRFAHDAVRLLTEAFGVDRLMWGSDWPHTQFEATQDFGRTLDALRSLLPNEAERRAVACGTSAKFYGFDEPTIESRSIGG</sequence>
<keyword evidence="3" id="KW-1185">Reference proteome</keyword>
<dbReference type="PANTHER" id="PTHR35563">
    <property type="entry name" value="BARREL METAL-DEPENDENT HYDROLASE, PUTATIVE (AFU_ORTHOLOGUE AFUA_1G16240)-RELATED"/>
    <property type="match status" value="1"/>
</dbReference>
<organism evidence="2 3">
    <name type="scientific">Paraburkholderia steynii</name>
    <dbReference type="NCBI Taxonomy" id="1245441"/>
    <lineage>
        <taxon>Bacteria</taxon>
        <taxon>Pseudomonadati</taxon>
        <taxon>Pseudomonadota</taxon>
        <taxon>Betaproteobacteria</taxon>
        <taxon>Burkholderiales</taxon>
        <taxon>Burkholderiaceae</taxon>
        <taxon>Paraburkholderia</taxon>
    </lineage>
</organism>
<name>A0A7Z7BD30_9BURK</name>
<dbReference type="PANTHER" id="PTHR35563:SF2">
    <property type="entry name" value="BARREL METAL-DEPENDENT HYDROLASE, PUTATIVE (AFU_ORTHOLOGUE AFUA_1G16240)-RELATED"/>
    <property type="match status" value="1"/>
</dbReference>
<dbReference type="SUPFAM" id="SSF51556">
    <property type="entry name" value="Metallo-dependent hydrolases"/>
    <property type="match status" value="1"/>
</dbReference>
<dbReference type="InterPro" id="IPR006680">
    <property type="entry name" value="Amidohydro-rel"/>
</dbReference>
<dbReference type="Gene3D" id="3.20.20.140">
    <property type="entry name" value="Metal-dependent hydrolases"/>
    <property type="match status" value="1"/>
</dbReference>
<dbReference type="Pfam" id="PF04909">
    <property type="entry name" value="Amidohydro_2"/>
    <property type="match status" value="1"/>
</dbReference>
<keyword evidence="2" id="KW-0378">Hydrolase</keyword>
<accession>A0A7Z7BD30</accession>